<sequence length="600" mass="63462">MNERWKMTLTSVMLGTAIIMQGGAALPAAALAAEPSATEAGENAAAEPAATEAAAETPADNHLTENIQAAVKGASVESTPDGLRIAVTVRLYNGGTEKQRVPDYELRVQTADGLDYTLDASSDNKKALKPKEIGELVYMSVVDSKAAMKLAGVSFVKVDEYAYPKTETTLLGFPLGSEVWYGSSGSALPTTQLAWGQTFSIPGLNSDLLYTPAGLTTENTDKGPVAVVTLLTQNPGLGRETVPDFRLDVRAGQKTFAGARTEKDDVTVEAGEQKYIHFAVPMENNAEPSSLILMTTDTFLPGSGSGSSQTSGGQAAAGTQIDTGRLAVTLPAGAQADPASTASYTLGSPIAVDPLSKLIDHTQVTLMELHMQQNPGEGYKTAIGKFVLTNKSDKPVPTPAFETELVGGGGAAYSGVRQTNVAATLNPGLSYVVSYSFNIPQTESGDGLVLKLLDGQTASPYKIAIASVQAPLQKESDDNTLHLYPYDIHLTDWTVGTNYGTTTASYSYKMKLTLDMKQAENVVVDQNFSKLHFEVVDKLGRVLGTADGSFTGSQKLVSGTQTIVTNSIASEQFEFPITVNMYEVIETPDGQAKRLLKTLS</sequence>
<feature type="signal peptide" evidence="1">
    <location>
        <begin position="1"/>
        <end position="32"/>
    </location>
</feature>
<proteinExistence type="predicted"/>
<feature type="chain" id="PRO_5047272534" evidence="1">
    <location>
        <begin position="33"/>
        <end position="600"/>
    </location>
</feature>
<keyword evidence="1" id="KW-0732">Signal</keyword>
<protein>
    <submittedName>
        <fullName evidence="2">Telomeric repeat-binding factor 2</fullName>
    </submittedName>
</protein>
<dbReference type="EMBL" id="CP027059">
    <property type="protein sequence ID" value="UQZ83557.1"/>
    <property type="molecule type" value="Genomic_DNA"/>
</dbReference>
<name>A0ABY4RQB4_9BACL</name>
<evidence type="ECO:0000256" key="1">
    <source>
        <dbReference type="SAM" id="SignalP"/>
    </source>
</evidence>
<reference evidence="2" key="2">
    <citation type="journal article" date="2021" name="J Anim Sci Technol">
        <title>Complete genome sequence of Paenibacillus konkukensis sp. nov. SK3146 as a potential probiotic strain.</title>
        <authorList>
            <person name="Jung H.I."/>
            <person name="Park S."/>
            <person name="Niu K.M."/>
            <person name="Lee S.W."/>
            <person name="Kothari D."/>
            <person name="Yi K.J."/>
            <person name="Kim S.K."/>
        </authorList>
    </citation>
    <scope>NUCLEOTIDE SEQUENCE</scope>
    <source>
        <strain evidence="2">SK3146</strain>
    </source>
</reference>
<dbReference type="Proteomes" id="UP001057134">
    <property type="component" value="Chromosome"/>
</dbReference>
<dbReference type="RefSeq" id="WP_249865563.1">
    <property type="nucleotide sequence ID" value="NZ_CP027059.1"/>
</dbReference>
<gene>
    <name evidence="2" type="ORF">SK3146_02744</name>
</gene>
<reference evidence="2" key="1">
    <citation type="submission" date="2018-02" db="EMBL/GenBank/DDBJ databases">
        <authorList>
            <person name="Kim S.-K."/>
            <person name="Jung H.-I."/>
            <person name="Lee S.-W."/>
        </authorList>
    </citation>
    <scope>NUCLEOTIDE SEQUENCE</scope>
    <source>
        <strain evidence="2">SK3146</strain>
    </source>
</reference>
<organism evidence="2 3">
    <name type="scientific">Paenibacillus konkukensis</name>
    <dbReference type="NCBI Taxonomy" id="2020716"/>
    <lineage>
        <taxon>Bacteria</taxon>
        <taxon>Bacillati</taxon>
        <taxon>Bacillota</taxon>
        <taxon>Bacilli</taxon>
        <taxon>Bacillales</taxon>
        <taxon>Paenibacillaceae</taxon>
        <taxon>Paenibacillus</taxon>
    </lineage>
</organism>
<accession>A0ABY4RQB4</accession>
<evidence type="ECO:0000313" key="2">
    <source>
        <dbReference type="EMBL" id="UQZ83557.1"/>
    </source>
</evidence>
<keyword evidence="3" id="KW-1185">Reference proteome</keyword>
<evidence type="ECO:0000313" key="3">
    <source>
        <dbReference type="Proteomes" id="UP001057134"/>
    </source>
</evidence>